<dbReference type="SUPFAM" id="SSF103473">
    <property type="entry name" value="MFS general substrate transporter"/>
    <property type="match status" value="1"/>
</dbReference>
<feature type="transmembrane region" description="Helical" evidence="5">
    <location>
        <begin position="259"/>
        <end position="280"/>
    </location>
</feature>
<evidence type="ECO:0000313" key="7">
    <source>
        <dbReference type="EMBL" id="XAN08572.1"/>
    </source>
</evidence>
<keyword evidence="8" id="KW-1185">Reference proteome</keyword>
<dbReference type="InterPro" id="IPR036259">
    <property type="entry name" value="MFS_trans_sf"/>
</dbReference>
<dbReference type="InterPro" id="IPR011701">
    <property type="entry name" value="MFS"/>
</dbReference>
<feature type="transmembrane region" description="Helical" evidence="5">
    <location>
        <begin position="315"/>
        <end position="338"/>
    </location>
</feature>
<dbReference type="InterPro" id="IPR020846">
    <property type="entry name" value="MFS_dom"/>
</dbReference>
<dbReference type="PROSITE" id="PS50850">
    <property type="entry name" value="MFS"/>
    <property type="match status" value="1"/>
</dbReference>
<keyword evidence="2 5" id="KW-0812">Transmembrane</keyword>
<feature type="transmembrane region" description="Helical" evidence="5">
    <location>
        <begin position="12"/>
        <end position="36"/>
    </location>
</feature>
<feature type="transmembrane region" description="Helical" evidence="5">
    <location>
        <begin position="292"/>
        <end position="309"/>
    </location>
</feature>
<dbReference type="Pfam" id="PF07690">
    <property type="entry name" value="MFS_1"/>
    <property type="match status" value="1"/>
</dbReference>
<feature type="domain" description="Major facilitator superfamily (MFS) profile" evidence="6">
    <location>
        <begin position="9"/>
        <end position="404"/>
    </location>
</feature>
<dbReference type="RefSeq" id="WP_425310029.1">
    <property type="nucleotide sequence ID" value="NZ_CP154795.1"/>
</dbReference>
<evidence type="ECO:0000256" key="3">
    <source>
        <dbReference type="ARBA" id="ARBA00022989"/>
    </source>
</evidence>
<keyword evidence="3 5" id="KW-1133">Transmembrane helix</keyword>
<reference evidence="7 8" key="1">
    <citation type="submission" date="2024-04" db="EMBL/GenBank/DDBJ databases">
        <title>Isolation of an actinomycete strain from pig manure.</title>
        <authorList>
            <person name="Gong T."/>
            <person name="Yu Z."/>
            <person name="An M."/>
            <person name="Wei C."/>
            <person name="Yang W."/>
            <person name="Liu L."/>
        </authorList>
    </citation>
    <scope>NUCLEOTIDE SEQUENCE [LARGE SCALE GENOMIC DNA]</scope>
    <source>
        <strain evidence="7 8">ZF39</strain>
    </source>
</reference>
<keyword evidence="4 5" id="KW-0472">Membrane</keyword>
<feature type="transmembrane region" description="Helical" evidence="5">
    <location>
        <begin position="42"/>
        <end position="62"/>
    </location>
</feature>
<evidence type="ECO:0000259" key="6">
    <source>
        <dbReference type="PROSITE" id="PS50850"/>
    </source>
</evidence>
<feature type="transmembrane region" description="Helical" evidence="5">
    <location>
        <begin position="358"/>
        <end position="377"/>
    </location>
</feature>
<dbReference type="Gene3D" id="1.20.1250.20">
    <property type="entry name" value="MFS general substrate transporter like domains"/>
    <property type="match status" value="2"/>
</dbReference>
<evidence type="ECO:0000256" key="5">
    <source>
        <dbReference type="SAM" id="Phobius"/>
    </source>
</evidence>
<feature type="transmembrane region" description="Helical" evidence="5">
    <location>
        <begin position="226"/>
        <end position="247"/>
    </location>
</feature>
<feature type="transmembrane region" description="Helical" evidence="5">
    <location>
        <begin position="74"/>
        <end position="91"/>
    </location>
</feature>
<sequence>MSETSTTRSLTALVIGNILGGIGVASGIAVGALLVATMGGTGMSGLGQALSVLGAGLLAVPLAKLATQRGRRRALATGYVIAAIGGLIVLIGARLDALVVVLLGLLLFGAAQATNLQTRYAASELATPARRATIMSIVIWATTIGSVAGPNLSTAGASLGRPLGIPDLAGPYLFSVTGFILAFAVIALVFVRRSATAGTGPSAPPQSAGRKMGAMAALRWAAAHPVARFAVVLIVTGHAVMVGIMSMTPVHLGHGGHGLQIIGLTISLHIMGMYALSPVVGWLADRFGPMRVALAGLIQFAVVAVIILIEADHFVGVVIALILLGTGWSCTTIAGSALLASVDSGEVRVPLQGATDALMNYGAATAALLGGPLLALIGYGGLALVSALVIIPAGAIGWYARRHRDSALAARDQR</sequence>
<feature type="transmembrane region" description="Helical" evidence="5">
    <location>
        <begin position="172"/>
        <end position="191"/>
    </location>
</feature>
<evidence type="ECO:0000256" key="2">
    <source>
        <dbReference type="ARBA" id="ARBA00022692"/>
    </source>
</evidence>
<dbReference type="Proteomes" id="UP001442841">
    <property type="component" value="Chromosome"/>
</dbReference>
<dbReference type="EMBL" id="CP154795">
    <property type="protein sequence ID" value="XAN08572.1"/>
    <property type="molecule type" value="Genomic_DNA"/>
</dbReference>
<evidence type="ECO:0000313" key="8">
    <source>
        <dbReference type="Proteomes" id="UP001442841"/>
    </source>
</evidence>
<evidence type="ECO:0000256" key="1">
    <source>
        <dbReference type="ARBA" id="ARBA00004651"/>
    </source>
</evidence>
<name>A0ABZ3FR48_9ACTN</name>
<dbReference type="PANTHER" id="PTHR23534:SF1">
    <property type="entry name" value="MAJOR FACILITATOR SUPERFAMILY PROTEIN"/>
    <property type="match status" value="1"/>
</dbReference>
<organism evidence="7 8">
    <name type="scientific">Ammonicoccus fulvus</name>
    <dbReference type="NCBI Taxonomy" id="3138240"/>
    <lineage>
        <taxon>Bacteria</taxon>
        <taxon>Bacillati</taxon>
        <taxon>Actinomycetota</taxon>
        <taxon>Actinomycetes</taxon>
        <taxon>Propionibacteriales</taxon>
        <taxon>Propionibacteriaceae</taxon>
        <taxon>Ammonicoccus</taxon>
    </lineage>
</organism>
<accession>A0ABZ3FR48</accession>
<protein>
    <submittedName>
        <fullName evidence="7">MFS transporter</fullName>
    </submittedName>
</protein>
<comment type="subcellular location">
    <subcellularLocation>
        <location evidence="1">Cell membrane</location>
        <topology evidence="1">Multi-pass membrane protein</topology>
    </subcellularLocation>
</comment>
<feature type="transmembrane region" description="Helical" evidence="5">
    <location>
        <begin position="97"/>
        <end position="116"/>
    </location>
</feature>
<proteinExistence type="predicted"/>
<feature type="transmembrane region" description="Helical" evidence="5">
    <location>
        <begin position="383"/>
        <end position="400"/>
    </location>
</feature>
<feature type="transmembrane region" description="Helical" evidence="5">
    <location>
        <begin position="137"/>
        <end position="160"/>
    </location>
</feature>
<evidence type="ECO:0000256" key="4">
    <source>
        <dbReference type="ARBA" id="ARBA00023136"/>
    </source>
</evidence>
<dbReference type="PANTHER" id="PTHR23534">
    <property type="entry name" value="MFS PERMEASE"/>
    <property type="match status" value="1"/>
</dbReference>
<gene>
    <name evidence="7" type="ORF">AADG42_15085</name>
</gene>